<keyword evidence="2" id="KW-1185">Reference proteome</keyword>
<comment type="caution">
    <text evidence="1">The sequence shown here is derived from an EMBL/GenBank/DDBJ whole genome shotgun (WGS) entry which is preliminary data.</text>
</comment>
<reference evidence="1 2" key="1">
    <citation type="submission" date="2021-06" db="EMBL/GenBank/DDBJ databases">
        <title>Caerostris darwini draft genome.</title>
        <authorList>
            <person name="Kono N."/>
            <person name="Arakawa K."/>
        </authorList>
    </citation>
    <scope>NUCLEOTIDE SEQUENCE [LARGE SCALE GENOMIC DNA]</scope>
</reference>
<evidence type="ECO:0000313" key="2">
    <source>
        <dbReference type="Proteomes" id="UP001054837"/>
    </source>
</evidence>
<accession>A0AAV4NPI8</accession>
<protein>
    <submittedName>
        <fullName evidence="1">Uncharacterized protein</fullName>
    </submittedName>
</protein>
<gene>
    <name evidence="1" type="ORF">CDAR_590141</name>
</gene>
<organism evidence="1 2">
    <name type="scientific">Caerostris darwini</name>
    <dbReference type="NCBI Taxonomy" id="1538125"/>
    <lineage>
        <taxon>Eukaryota</taxon>
        <taxon>Metazoa</taxon>
        <taxon>Ecdysozoa</taxon>
        <taxon>Arthropoda</taxon>
        <taxon>Chelicerata</taxon>
        <taxon>Arachnida</taxon>
        <taxon>Araneae</taxon>
        <taxon>Araneomorphae</taxon>
        <taxon>Entelegynae</taxon>
        <taxon>Araneoidea</taxon>
        <taxon>Araneidae</taxon>
        <taxon>Caerostris</taxon>
    </lineage>
</organism>
<evidence type="ECO:0000313" key="1">
    <source>
        <dbReference type="EMBL" id="GIX86314.1"/>
    </source>
</evidence>
<dbReference type="EMBL" id="BPLQ01001877">
    <property type="protein sequence ID" value="GIX86314.1"/>
    <property type="molecule type" value="Genomic_DNA"/>
</dbReference>
<dbReference type="Proteomes" id="UP001054837">
    <property type="component" value="Unassembled WGS sequence"/>
</dbReference>
<dbReference type="AlphaFoldDB" id="A0AAV4NPI8"/>
<proteinExistence type="predicted"/>
<name>A0AAV4NPI8_9ARAC</name>
<sequence>MDTDIVVNPETSTVSSQNLNEKYSVLVGCLAFKFEKNYCRKKIIIAAKILNWATLPRADILSLPRLKLSHLTHITVVSEFYKSRMINSNLSFASMLQRNVPEGRVTKECSNGDDKSIACPH</sequence>